<dbReference type="EMBL" id="VSSQ01085896">
    <property type="protein sequence ID" value="MPN33400.1"/>
    <property type="molecule type" value="Genomic_DNA"/>
</dbReference>
<name>A0A645H3W3_9ZZZZ</name>
<dbReference type="SUPFAM" id="SSF54001">
    <property type="entry name" value="Cysteine proteinases"/>
    <property type="match status" value="1"/>
</dbReference>
<dbReference type="Gene3D" id="3.10.620.30">
    <property type="match status" value="1"/>
</dbReference>
<evidence type="ECO:0000313" key="2">
    <source>
        <dbReference type="EMBL" id="MPN33400.1"/>
    </source>
</evidence>
<accession>A0A645H3W3</accession>
<comment type="caution">
    <text evidence="2">The sequence shown here is derived from an EMBL/GenBank/DDBJ whole genome shotgun (WGS) entry which is preliminary data.</text>
</comment>
<dbReference type="Pfam" id="PF01841">
    <property type="entry name" value="Transglut_core"/>
    <property type="match status" value="1"/>
</dbReference>
<gene>
    <name evidence="2" type="ORF">SDC9_180887</name>
</gene>
<dbReference type="PANTHER" id="PTHR38339:SF1">
    <property type="entry name" value="TRANSGLUTAMINASE-LIKE DOMAIN-CONTAINING PROTEIN"/>
    <property type="match status" value="1"/>
</dbReference>
<proteinExistence type="predicted"/>
<sequence length="158" mass="18282">MKYSYVRAYFGLENIAENCARNLVGDCGIMALLFITLCRCAGVPARWESGWKAEPGFCGAHDWAQFYAAPYGWLYADPSFGAGAVREENEARRRFYFGNLDCYRMTANTAFQANFDVPMDHWRADPYDNQVGEMELEDRGLRYDEFERTKEILEFTEL</sequence>
<dbReference type="SMART" id="SM00460">
    <property type="entry name" value="TGc"/>
    <property type="match status" value="1"/>
</dbReference>
<dbReference type="InterPro" id="IPR002931">
    <property type="entry name" value="Transglutaminase-like"/>
</dbReference>
<organism evidence="2">
    <name type="scientific">bioreactor metagenome</name>
    <dbReference type="NCBI Taxonomy" id="1076179"/>
    <lineage>
        <taxon>unclassified sequences</taxon>
        <taxon>metagenomes</taxon>
        <taxon>ecological metagenomes</taxon>
    </lineage>
</organism>
<dbReference type="AlphaFoldDB" id="A0A645H3W3"/>
<reference evidence="2" key="1">
    <citation type="submission" date="2019-08" db="EMBL/GenBank/DDBJ databases">
        <authorList>
            <person name="Kucharzyk K."/>
            <person name="Murdoch R.W."/>
            <person name="Higgins S."/>
            <person name="Loffler F."/>
        </authorList>
    </citation>
    <scope>NUCLEOTIDE SEQUENCE</scope>
</reference>
<dbReference type="PANTHER" id="PTHR38339">
    <property type="entry name" value="TRANSGLUTAMINASE DOMAIN PROTEIN"/>
    <property type="match status" value="1"/>
</dbReference>
<protein>
    <recommendedName>
        <fullName evidence="1">Transglutaminase-like domain-containing protein</fullName>
    </recommendedName>
</protein>
<evidence type="ECO:0000259" key="1">
    <source>
        <dbReference type="SMART" id="SM00460"/>
    </source>
</evidence>
<dbReference type="InterPro" id="IPR038765">
    <property type="entry name" value="Papain-like_cys_pep_sf"/>
</dbReference>
<feature type="domain" description="Transglutaminase-like" evidence="1">
    <location>
        <begin position="19"/>
        <end position="80"/>
    </location>
</feature>